<proteinExistence type="predicted"/>
<dbReference type="EMBL" id="JABVEC010000002">
    <property type="protein sequence ID" value="MBC6464526.1"/>
    <property type="molecule type" value="Genomic_DNA"/>
</dbReference>
<feature type="compositionally biased region" description="Basic and acidic residues" evidence="1">
    <location>
        <begin position="402"/>
        <end position="411"/>
    </location>
</feature>
<evidence type="ECO:0000313" key="4">
    <source>
        <dbReference type="EMBL" id="MBC6464526.1"/>
    </source>
</evidence>
<feature type="compositionally biased region" description="Low complexity" evidence="1">
    <location>
        <begin position="412"/>
        <end position="422"/>
    </location>
</feature>
<dbReference type="InterPro" id="IPR003399">
    <property type="entry name" value="Mce/MlaD"/>
</dbReference>
<name>A0ABR7LI97_9ACTN</name>
<feature type="transmembrane region" description="Helical" evidence="2">
    <location>
        <begin position="12"/>
        <end position="31"/>
    </location>
</feature>
<dbReference type="InterPro" id="IPR005693">
    <property type="entry name" value="Mce"/>
</dbReference>
<organism evidence="4 5">
    <name type="scientific">Actinomadura alba</name>
    <dbReference type="NCBI Taxonomy" id="406431"/>
    <lineage>
        <taxon>Bacteria</taxon>
        <taxon>Bacillati</taxon>
        <taxon>Actinomycetota</taxon>
        <taxon>Actinomycetes</taxon>
        <taxon>Streptosporangiales</taxon>
        <taxon>Thermomonosporaceae</taxon>
        <taxon>Actinomadura</taxon>
    </lineage>
</organism>
<dbReference type="PANTHER" id="PTHR33371">
    <property type="entry name" value="INTERMEMBRANE PHOSPHOLIPID TRANSPORT SYSTEM BINDING PROTEIN MLAD-RELATED"/>
    <property type="match status" value="1"/>
</dbReference>
<reference evidence="4 5" key="1">
    <citation type="submission" date="2020-06" db="EMBL/GenBank/DDBJ databases">
        <title>Actinomadura xiongansis sp. nov., isolated from soil of Baiyangdian.</title>
        <authorList>
            <person name="Zhang X."/>
        </authorList>
    </citation>
    <scope>NUCLEOTIDE SEQUENCE [LARGE SCALE GENOMIC DNA]</scope>
    <source>
        <strain evidence="4 5">HBUM206468</strain>
    </source>
</reference>
<feature type="domain" description="Mce/MlaD" evidence="3">
    <location>
        <begin position="40"/>
        <end position="114"/>
    </location>
</feature>
<evidence type="ECO:0000259" key="3">
    <source>
        <dbReference type="Pfam" id="PF02470"/>
    </source>
</evidence>
<dbReference type="RefSeq" id="WP_187241530.1">
    <property type="nucleotide sequence ID" value="NZ_BAAAOK010000055.1"/>
</dbReference>
<evidence type="ECO:0000256" key="2">
    <source>
        <dbReference type="SAM" id="Phobius"/>
    </source>
</evidence>
<dbReference type="NCBIfam" id="TIGR00996">
    <property type="entry name" value="Mtu_fam_mce"/>
    <property type="match status" value="1"/>
</dbReference>
<keyword evidence="2" id="KW-0472">Membrane</keyword>
<protein>
    <submittedName>
        <fullName evidence="4">MCE family protein</fullName>
    </submittedName>
</protein>
<accession>A0ABR7LI97</accession>
<dbReference type="PANTHER" id="PTHR33371:SF16">
    <property type="entry name" value="MCE-FAMILY PROTEIN MCE3F"/>
    <property type="match status" value="1"/>
</dbReference>
<keyword evidence="2" id="KW-0812">Transmembrane</keyword>
<dbReference type="InterPro" id="IPR052336">
    <property type="entry name" value="MlaD_Phospholipid_Transporter"/>
</dbReference>
<dbReference type="Pfam" id="PF02470">
    <property type="entry name" value="MlaD"/>
    <property type="match status" value="1"/>
</dbReference>
<keyword evidence="5" id="KW-1185">Reference proteome</keyword>
<evidence type="ECO:0000256" key="1">
    <source>
        <dbReference type="SAM" id="MobiDB-lite"/>
    </source>
</evidence>
<keyword evidence="2" id="KW-1133">Transmembrane helix</keyword>
<gene>
    <name evidence="4" type="ORF">HKK74_03310</name>
</gene>
<sequence>MIIKRGVKIQLLVFAVITVLGVGYTCVRYIGIGGGVLNRSYAAYVDLTDSGGIFTGAEVTYRGVPVGRVGPIELTGDGIRVKVTLERGRRIPRDSDAVVANRSAVGEQYIDFQPRSDGGPYLDTGDPYTIPRERTRLPVSTTALLNDVDRLVTSVNPRDLGLIVDELDKAFSGSAADLQAILDSSDRLLKTAEENYPATAELLDNSKVVLDTQRSQGTNIRSLARNLSDLTDQMRRDDPSLRSAIDNTVPATRQADALIDDLAPTLPVLLANMTTTGQVLTSRIDGLRHLFILYPMALAGSFTVTPGDGTEHFGFVMNVDSPPPCTKGYEKTQIRYPRKTEQIPAETKVGCTLPKNSQQVVRGARNAPAPRPYPQVPPGATEGAGEPPGGAQGGSASQAAGERPDGGEGRGDQPAAAAAPPASTGSVQLAGYDPATGAVYGPDGRRYEMSSAGGQQRLLGDASWKWLLLGPLAP</sequence>
<dbReference type="Proteomes" id="UP000805614">
    <property type="component" value="Unassembled WGS sequence"/>
</dbReference>
<evidence type="ECO:0000313" key="5">
    <source>
        <dbReference type="Proteomes" id="UP000805614"/>
    </source>
</evidence>
<comment type="caution">
    <text evidence="4">The sequence shown here is derived from an EMBL/GenBank/DDBJ whole genome shotgun (WGS) entry which is preliminary data.</text>
</comment>
<feature type="region of interest" description="Disordered" evidence="1">
    <location>
        <begin position="345"/>
        <end position="440"/>
    </location>
</feature>